<evidence type="ECO:0000259" key="2">
    <source>
        <dbReference type="Pfam" id="PF25583"/>
    </source>
</evidence>
<organism evidence="3 4">
    <name type="scientific">Nitratiruptor tergarcus DSM 16512</name>
    <dbReference type="NCBI Taxonomy" id="1069081"/>
    <lineage>
        <taxon>Bacteria</taxon>
        <taxon>Pseudomonadati</taxon>
        <taxon>Campylobacterota</taxon>
        <taxon>Epsilonproteobacteria</taxon>
        <taxon>Nautiliales</taxon>
        <taxon>Nitratiruptoraceae</taxon>
        <taxon>Nitratiruptor</taxon>
    </lineage>
</organism>
<evidence type="ECO:0000313" key="3">
    <source>
        <dbReference type="EMBL" id="SMC09204.1"/>
    </source>
</evidence>
<dbReference type="InterPro" id="IPR026881">
    <property type="entry name" value="WYL_dom"/>
</dbReference>
<dbReference type="PANTHER" id="PTHR34580">
    <property type="match status" value="1"/>
</dbReference>
<protein>
    <submittedName>
        <fullName evidence="3">Predicted DNA-binding transcriptional regulator YafY, contains an HTH and WYL domains</fullName>
    </submittedName>
</protein>
<dbReference type="PROSITE" id="PS52050">
    <property type="entry name" value="WYL"/>
    <property type="match status" value="1"/>
</dbReference>
<dbReference type="Proteomes" id="UP000192602">
    <property type="component" value="Unassembled WGS sequence"/>
</dbReference>
<evidence type="ECO:0000259" key="1">
    <source>
        <dbReference type="Pfam" id="PF13280"/>
    </source>
</evidence>
<reference evidence="4" key="1">
    <citation type="submission" date="2017-04" db="EMBL/GenBank/DDBJ databases">
        <authorList>
            <person name="Varghese N."/>
            <person name="Submissions S."/>
        </authorList>
    </citation>
    <scope>NUCLEOTIDE SEQUENCE [LARGE SCALE GENOMIC DNA]</scope>
    <source>
        <strain evidence="4">DSM 16512</strain>
    </source>
</reference>
<feature type="domain" description="WCX" evidence="2">
    <location>
        <begin position="227"/>
        <end position="299"/>
    </location>
</feature>
<dbReference type="STRING" id="1069081.SAMN05660197_1009"/>
<dbReference type="GO" id="GO:0003677">
    <property type="term" value="F:DNA binding"/>
    <property type="evidence" value="ECO:0007669"/>
    <property type="project" value="UniProtKB-KW"/>
</dbReference>
<accession>A0A1W1WSC4</accession>
<name>A0A1W1WSC4_9BACT</name>
<sequence>MTKSRKLLAFLMYIQKHRKFCIKHLAELLQTSVRNVQRLKAEIEEFFQISFIPTTKGCYALPQTLAIGDLLPSKRDFGEYEKFIDVLILTNSPFLQYLGFCPNNIIKKDDKIFFIKEPPFEELIATKHLQILKSAIYFKKYIDIVYKSDKTYYFSKVKPLKIVFAENNWYLAILSKDPINNGFKFLRINFIQEITQHPNTFKTPAEVDYFFKNFQSLFTSYNEPFFPVTVKVDAEVARHFKVKKFLKSQKILKEHEDGSLLIEYNINNDNEILLLAKRWLPHMRIISPAYLQKELENLLLKFLNDNN</sequence>
<feature type="domain" description="WYL" evidence="1">
    <location>
        <begin position="128"/>
        <end position="195"/>
    </location>
</feature>
<dbReference type="EMBL" id="FWWZ01000001">
    <property type="protein sequence ID" value="SMC09204.1"/>
    <property type="molecule type" value="Genomic_DNA"/>
</dbReference>
<keyword evidence="4" id="KW-1185">Reference proteome</keyword>
<dbReference type="Pfam" id="PF13280">
    <property type="entry name" value="WYL"/>
    <property type="match status" value="1"/>
</dbReference>
<keyword evidence="3" id="KW-0238">DNA-binding</keyword>
<dbReference type="InterPro" id="IPR051534">
    <property type="entry name" value="CBASS_pafABC_assoc_protein"/>
</dbReference>
<evidence type="ECO:0000313" key="4">
    <source>
        <dbReference type="Proteomes" id="UP000192602"/>
    </source>
</evidence>
<gene>
    <name evidence="3" type="ORF">SAMN05660197_1009</name>
</gene>
<proteinExistence type="predicted"/>
<dbReference type="Pfam" id="PF25583">
    <property type="entry name" value="WCX"/>
    <property type="match status" value="1"/>
</dbReference>
<dbReference type="AlphaFoldDB" id="A0A1W1WSC4"/>
<dbReference type="PANTHER" id="PTHR34580:SF1">
    <property type="entry name" value="PROTEIN PAFC"/>
    <property type="match status" value="1"/>
</dbReference>
<dbReference type="InterPro" id="IPR057727">
    <property type="entry name" value="WCX_dom"/>
</dbReference>